<organism evidence="1 2">
    <name type="scientific">Champsocephalus esox</name>
    <name type="common">pike icefish</name>
    <dbReference type="NCBI Taxonomy" id="159716"/>
    <lineage>
        <taxon>Eukaryota</taxon>
        <taxon>Metazoa</taxon>
        <taxon>Chordata</taxon>
        <taxon>Craniata</taxon>
        <taxon>Vertebrata</taxon>
        <taxon>Euteleostomi</taxon>
        <taxon>Actinopterygii</taxon>
        <taxon>Neopterygii</taxon>
        <taxon>Teleostei</taxon>
        <taxon>Neoteleostei</taxon>
        <taxon>Acanthomorphata</taxon>
        <taxon>Eupercaria</taxon>
        <taxon>Perciformes</taxon>
        <taxon>Notothenioidei</taxon>
        <taxon>Channichthyidae</taxon>
        <taxon>Champsocephalus</taxon>
    </lineage>
</organism>
<protein>
    <submittedName>
        <fullName evidence="1">Uncharacterized protein</fullName>
    </submittedName>
</protein>
<evidence type="ECO:0000313" key="2">
    <source>
        <dbReference type="Proteomes" id="UP001335648"/>
    </source>
</evidence>
<dbReference type="AlphaFoldDB" id="A0AAN8BVF5"/>
<sequence>METAGHPGIEACRLPPGPLHSGGLSVKAEHFPLKLCQVSGVSCCPKLSPLLPTPSGLHTSIPFILLPPVTPYPPLVTPS</sequence>
<proteinExistence type="predicted"/>
<keyword evidence="2" id="KW-1185">Reference proteome</keyword>
<accession>A0AAN8BVF5</accession>
<dbReference type="Proteomes" id="UP001335648">
    <property type="component" value="Unassembled WGS sequence"/>
</dbReference>
<dbReference type="EMBL" id="JAULUE010002055">
    <property type="protein sequence ID" value="KAK5891989.1"/>
    <property type="molecule type" value="Genomic_DNA"/>
</dbReference>
<comment type="caution">
    <text evidence="1">The sequence shown here is derived from an EMBL/GenBank/DDBJ whole genome shotgun (WGS) entry which is preliminary data.</text>
</comment>
<reference evidence="1 2" key="1">
    <citation type="journal article" date="2023" name="Mol. Biol. Evol.">
        <title>Genomics of Secondarily Temperate Adaptation in the Only Non-Antarctic Icefish.</title>
        <authorList>
            <person name="Rivera-Colon A.G."/>
            <person name="Rayamajhi N."/>
            <person name="Minhas B.F."/>
            <person name="Madrigal G."/>
            <person name="Bilyk K.T."/>
            <person name="Yoon V."/>
            <person name="Hune M."/>
            <person name="Gregory S."/>
            <person name="Cheng C.H.C."/>
            <person name="Catchen J.M."/>
        </authorList>
    </citation>
    <scope>NUCLEOTIDE SEQUENCE [LARGE SCALE GENOMIC DNA]</scope>
    <source>
        <strain evidence="1">JC2023a</strain>
    </source>
</reference>
<name>A0AAN8BVF5_9TELE</name>
<gene>
    <name evidence="1" type="ORF">CesoFtcFv8_012414</name>
</gene>
<evidence type="ECO:0000313" key="1">
    <source>
        <dbReference type="EMBL" id="KAK5891989.1"/>
    </source>
</evidence>